<organism evidence="2 3">
    <name type="scientific">Streptomyces bauhiniae</name>
    <dbReference type="NCBI Taxonomy" id="2340725"/>
    <lineage>
        <taxon>Bacteria</taxon>
        <taxon>Bacillati</taxon>
        <taxon>Actinomycetota</taxon>
        <taxon>Actinomycetes</taxon>
        <taxon>Kitasatosporales</taxon>
        <taxon>Streptomycetaceae</taxon>
        <taxon>Streptomyces</taxon>
    </lineage>
</organism>
<dbReference type="GO" id="GO:0051920">
    <property type="term" value="F:peroxiredoxin activity"/>
    <property type="evidence" value="ECO:0007669"/>
    <property type="project" value="InterPro"/>
</dbReference>
<accession>A0A7K3QVV3</accession>
<evidence type="ECO:0000313" key="2">
    <source>
        <dbReference type="EMBL" id="NEB93955.1"/>
    </source>
</evidence>
<dbReference type="PANTHER" id="PTHR34846:SF11">
    <property type="entry name" value="4-CARBOXYMUCONOLACTONE DECARBOXYLASE FAMILY PROTEIN (AFU_ORTHOLOGUE AFUA_6G11590)"/>
    <property type="match status" value="1"/>
</dbReference>
<comment type="caution">
    <text evidence="2">The sequence shown here is derived from an EMBL/GenBank/DDBJ whole genome shotgun (WGS) entry which is preliminary data.</text>
</comment>
<evidence type="ECO:0000259" key="1">
    <source>
        <dbReference type="Pfam" id="PF02627"/>
    </source>
</evidence>
<feature type="domain" description="Carboxymuconolactone decarboxylase-like" evidence="1">
    <location>
        <begin position="72"/>
        <end position="154"/>
    </location>
</feature>
<evidence type="ECO:0000313" key="3">
    <source>
        <dbReference type="Proteomes" id="UP000470520"/>
    </source>
</evidence>
<dbReference type="InterPro" id="IPR029032">
    <property type="entry name" value="AhpD-like"/>
</dbReference>
<dbReference type="Proteomes" id="UP000470520">
    <property type="component" value="Unassembled WGS sequence"/>
</dbReference>
<dbReference type="EMBL" id="JAAGMR010000223">
    <property type="protein sequence ID" value="NEB93955.1"/>
    <property type="molecule type" value="Genomic_DNA"/>
</dbReference>
<name>A0A7K3QVV3_9ACTN</name>
<gene>
    <name evidence="2" type="ORF">G3I21_20065</name>
</gene>
<sequence>MTGDQRHGETDTLYGLGGRLPLLSEERMTAAQRSVFGALKEKELVWAERSGFVAMDQQGHPVGPFNPVLYSPDLARSFLAFQGTEDGHTILDDRVRQIVILTVGSTWQAAYEMYAHAAVGRTAGLSEPEIGDLTHGRAPEGLSDTEYAAFDFTRQLTSDREVSDECWARAHDLLGSEGVIDMLFLIGAYQTVCGILNAVEVPVPG</sequence>
<dbReference type="Pfam" id="PF02627">
    <property type="entry name" value="CMD"/>
    <property type="match status" value="1"/>
</dbReference>
<dbReference type="SUPFAM" id="SSF69118">
    <property type="entry name" value="AhpD-like"/>
    <property type="match status" value="1"/>
</dbReference>
<dbReference type="RefSeq" id="WP_164190555.1">
    <property type="nucleotide sequence ID" value="NZ_JAAGMR010000223.1"/>
</dbReference>
<dbReference type="PANTHER" id="PTHR34846">
    <property type="entry name" value="4-CARBOXYMUCONOLACTONE DECARBOXYLASE FAMILY PROTEIN (AFU_ORTHOLOGUE AFUA_6G11590)"/>
    <property type="match status" value="1"/>
</dbReference>
<reference evidence="2 3" key="1">
    <citation type="submission" date="2020-01" db="EMBL/GenBank/DDBJ databases">
        <title>Insect and environment-associated Actinomycetes.</title>
        <authorList>
            <person name="Currrie C."/>
            <person name="Chevrette M."/>
            <person name="Carlson C."/>
            <person name="Stubbendieck R."/>
            <person name="Wendt-Pienkowski E."/>
        </authorList>
    </citation>
    <scope>NUCLEOTIDE SEQUENCE [LARGE SCALE GENOMIC DNA]</scope>
    <source>
        <strain evidence="2 3">SID7754</strain>
    </source>
</reference>
<dbReference type="Gene3D" id="1.20.1290.10">
    <property type="entry name" value="AhpD-like"/>
    <property type="match status" value="1"/>
</dbReference>
<dbReference type="InterPro" id="IPR003779">
    <property type="entry name" value="CMD-like"/>
</dbReference>
<protein>
    <submittedName>
        <fullName evidence="2">Carboxymuconolactone decarboxylase family protein</fullName>
    </submittedName>
</protein>
<proteinExistence type="predicted"/>
<dbReference type="AlphaFoldDB" id="A0A7K3QVV3"/>